<dbReference type="AlphaFoldDB" id="A0A9P5K194"/>
<dbReference type="InterPro" id="IPR001394">
    <property type="entry name" value="Peptidase_C19_UCH"/>
</dbReference>
<dbReference type="InterPro" id="IPR018200">
    <property type="entry name" value="USP_CS"/>
</dbReference>
<feature type="region of interest" description="Disordered" evidence="7">
    <location>
        <begin position="655"/>
        <end position="677"/>
    </location>
</feature>
<accession>A0A9P5K194</accession>
<reference evidence="10" key="1">
    <citation type="submission" date="2019-10" db="EMBL/GenBank/DDBJ databases">
        <authorList>
            <consortium name="DOE Joint Genome Institute"/>
            <person name="Kuo A."/>
            <person name="Miyauchi S."/>
            <person name="Kiss E."/>
            <person name="Drula E."/>
            <person name="Kohler A."/>
            <person name="Sanchez-Garcia M."/>
            <person name="Andreopoulos B."/>
            <person name="Barry K.W."/>
            <person name="Bonito G."/>
            <person name="Buee M."/>
            <person name="Carver A."/>
            <person name="Chen C."/>
            <person name="Cichocki N."/>
            <person name="Clum A."/>
            <person name="Culley D."/>
            <person name="Crous P.W."/>
            <person name="Fauchery L."/>
            <person name="Girlanda M."/>
            <person name="Hayes R."/>
            <person name="Keri Z."/>
            <person name="LaButti K."/>
            <person name="Lipzen A."/>
            <person name="Lombard V."/>
            <person name="Magnuson J."/>
            <person name="Maillard F."/>
            <person name="Morin E."/>
            <person name="Murat C."/>
            <person name="Nolan M."/>
            <person name="Ohm R."/>
            <person name="Pangilinan J."/>
            <person name="Pereira M."/>
            <person name="Perotto S."/>
            <person name="Peter M."/>
            <person name="Riley R."/>
            <person name="Sitrit Y."/>
            <person name="Stielow B."/>
            <person name="Szollosi G."/>
            <person name="Zifcakova L."/>
            <person name="Stursova M."/>
            <person name="Spatafora J.W."/>
            <person name="Tedersoo L."/>
            <person name="Vaario L.-M."/>
            <person name="Yamada A."/>
            <person name="Yan M."/>
            <person name="Wang P."/>
            <person name="Xu J."/>
            <person name="Bruns T."/>
            <person name="Baldrian P."/>
            <person name="Vilgalys R."/>
            <person name="Henrissat B."/>
            <person name="Grigoriev I.V."/>
            <person name="Hibbett D."/>
            <person name="Nagy L.G."/>
            <person name="Martin F.M."/>
        </authorList>
    </citation>
    <scope>NUCLEOTIDE SEQUENCE</scope>
    <source>
        <strain evidence="10">Prilba</strain>
    </source>
</reference>
<comment type="caution">
    <text evidence="10">The sequence shown here is derived from an EMBL/GenBank/DDBJ whole genome shotgun (WGS) entry which is preliminary data.</text>
</comment>
<dbReference type="GO" id="GO:0016579">
    <property type="term" value="P:protein deubiquitination"/>
    <property type="evidence" value="ECO:0007669"/>
    <property type="project" value="InterPro"/>
</dbReference>
<feature type="region of interest" description="Disordered" evidence="7">
    <location>
        <begin position="1"/>
        <end position="45"/>
    </location>
</feature>
<keyword evidence="8" id="KW-0812">Transmembrane</keyword>
<dbReference type="GO" id="GO:0005634">
    <property type="term" value="C:nucleus"/>
    <property type="evidence" value="ECO:0007669"/>
    <property type="project" value="TreeGrafter"/>
</dbReference>
<name>A0A9P5K194_9AGAM</name>
<dbReference type="GO" id="GO:0004843">
    <property type="term" value="F:cysteine-type deubiquitinase activity"/>
    <property type="evidence" value="ECO:0007669"/>
    <property type="project" value="UniProtKB-EC"/>
</dbReference>
<dbReference type="GO" id="GO:0005829">
    <property type="term" value="C:cytosol"/>
    <property type="evidence" value="ECO:0007669"/>
    <property type="project" value="TreeGrafter"/>
</dbReference>
<gene>
    <name evidence="10" type="ORF">DFH94DRAFT_846574</name>
</gene>
<dbReference type="PANTHER" id="PTHR24006:SF687">
    <property type="entry name" value="UBIQUITIN CARBOXYL-TERMINAL HYDROLASE 10"/>
    <property type="match status" value="1"/>
</dbReference>
<dbReference type="EMBL" id="WHVB01000016">
    <property type="protein sequence ID" value="KAF8475263.1"/>
    <property type="molecule type" value="Genomic_DNA"/>
</dbReference>
<evidence type="ECO:0000256" key="5">
    <source>
        <dbReference type="ARBA" id="ARBA00022801"/>
    </source>
</evidence>
<reference evidence="10" key="2">
    <citation type="journal article" date="2020" name="Nat. Commun.">
        <title>Large-scale genome sequencing of mycorrhizal fungi provides insights into the early evolution of symbiotic traits.</title>
        <authorList>
            <person name="Miyauchi S."/>
            <person name="Kiss E."/>
            <person name="Kuo A."/>
            <person name="Drula E."/>
            <person name="Kohler A."/>
            <person name="Sanchez-Garcia M."/>
            <person name="Morin E."/>
            <person name="Andreopoulos B."/>
            <person name="Barry K.W."/>
            <person name="Bonito G."/>
            <person name="Buee M."/>
            <person name="Carver A."/>
            <person name="Chen C."/>
            <person name="Cichocki N."/>
            <person name="Clum A."/>
            <person name="Culley D."/>
            <person name="Crous P.W."/>
            <person name="Fauchery L."/>
            <person name="Girlanda M."/>
            <person name="Hayes R.D."/>
            <person name="Keri Z."/>
            <person name="LaButti K."/>
            <person name="Lipzen A."/>
            <person name="Lombard V."/>
            <person name="Magnuson J."/>
            <person name="Maillard F."/>
            <person name="Murat C."/>
            <person name="Nolan M."/>
            <person name="Ohm R.A."/>
            <person name="Pangilinan J."/>
            <person name="Pereira M.F."/>
            <person name="Perotto S."/>
            <person name="Peter M."/>
            <person name="Pfister S."/>
            <person name="Riley R."/>
            <person name="Sitrit Y."/>
            <person name="Stielow J.B."/>
            <person name="Szollosi G."/>
            <person name="Zifcakova L."/>
            <person name="Stursova M."/>
            <person name="Spatafora J.W."/>
            <person name="Tedersoo L."/>
            <person name="Vaario L.M."/>
            <person name="Yamada A."/>
            <person name="Yan M."/>
            <person name="Wang P."/>
            <person name="Xu J."/>
            <person name="Bruns T."/>
            <person name="Baldrian P."/>
            <person name="Vilgalys R."/>
            <person name="Dunand C."/>
            <person name="Henrissat B."/>
            <person name="Grigoriev I.V."/>
            <person name="Hibbett D."/>
            <person name="Nagy L.G."/>
            <person name="Martin F.M."/>
        </authorList>
    </citation>
    <scope>NUCLEOTIDE SEQUENCE</scope>
    <source>
        <strain evidence="10">Prilba</strain>
    </source>
</reference>
<dbReference type="PANTHER" id="PTHR24006">
    <property type="entry name" value="UBIQUITIN CARBOXYL-TERMINAL HYDROLASE"/>
    <property type="match status" value="1"/>
</dbReference>
<dbReference type="PROSITE" id="PS00972">
    <property type="entry name" value="USP_1"/>
    <property type="match status" value="1"/>
</dbReference>
<dbReference type="Pfam" id="PF00443">
    <property type="entry name" value="UCH"/>
    <property type="match status" value="1"/>
</dbReference>
<feature type="transmembrane region" description="Helical" evidence="8">
    <location>
        <begin position="202"/>
        <end position="222"/>
    </location>
</feature>
<dbReference type="PROSITE" id="PS50235">
    <property type="entry name" value="USP_3"/>
    <property type="match status" value="1"/>
</dbReference>
<feature type="compositionally biased region" description="Basic and acidic residues" evidence="7">
    <location>
        <begin position="1"/>
        <end position="13"/>
    </location>
</feature>
<dbReference type="OrthoDB" id="429671at2759"/>
<feature type="transmembrane region" description="Helical" evidence="8">
    <location>
        <begin position="228"/>
        <end position="251"/>
    </location>
</feature>
<feature type="region of interest" description="Disordered" evidence="7">
    <location>
        <begin position="974"/>
        <end position="997"/>
    </location>
</feature>
<keyword evidence="5" id="KW-0378">Hydrolase</keyword>
<keyword evidence="8" id="KW-1133">Transmembrane helix</keyword>
<evidence type="ECO:0000256" key="7">
    <source>
        <dbReference type="SAM" id="MobiDB-lite"/>
    </source>
</evidence>
<dbReference type="Gene3D" id="3.90.70.10">
    <property type="entry name" value="Cysteine proteinases"/>
    <property type="match status" value="1"/>
</dbReference>
<comment type="catalytic activity">
    <reaction evidence="1">
        <text>Thiol-dependent hydrolysis of ester, thioester, amide, peptide and isopeptide bonds formed by the C-terminal Gly of ubiquitin (a 76-residue protein attached to proteins as an intracellular targeting signal).</text>
        <dbReference type="EC" id="3.4.19.12"/>
    </reaction>
</comment>
<evidence type="ECO:0000256" key="8">
    <source>
        <dbReference type="SAM" id="Phobius"/>
    </source>
</evidence>
<keyword evidence="8" id="KW-0472">Membrane</keyword>
<sequence>MSETTHRDPERGNNPEGDQAQVAQPAPNQPSQVESNFGDSSGPLFSIYSKTAEEEDNKNAERWKSDADGILIFTGLFSAAVATLLGMTVQDLRPNSQDASAFYLGNIYGVLADPNASIPSPIVKPPPFSPPRYAVWVNSLWFLSLVMSLSCALWATSLHQWARRYIRVTQPARCSPEKRARIRAFFADGVDKMHMPWAVEGLPALLHLSLFLFFGGLVIFLFNVDREVFLCVVSWIGLFSMAYGLITLLPLIRQDSPYYSPLSILAWFSYASIRYVTSKVLLSIDCYDNFETWERSYNMRGRYRGWMSGGVEKKGEEMASEQSSKIDVGILGWTISALGDDDSLEKFIETAPGFFNSKLVKDLREHLPDDLWRRFLDATNGFLGRTLSSNLVIDSVKLHRLDMSLSAINLINVRVSGVTSILKNICLNHWDQVPKTIEIKHTLERWCTSNDRPTALFAQGILAKVLWTVPERDDRWVELATRVYSLPERELRDILTHDHDSGSLAILIHLTRKSFRSDLLWDVLEAFTQIDIRKTLSGLQHDFCTLWNEIVQEAKNRRAYSIPIYTLREIRHHYIALHEGTDAAPTLFTPSTGPLDRILFYPSSYPLCDIVSHRPDYVPLPFPTEPAHSPNASPHSSISGGSTISRQVNEATIIARPPSPSLSTIPSEVGDSSQTPAATSPALLVHTSPRPADVSPPGAVAAALQDIPPAATLSHPLEGPAQRDIVALCIEPDITEVLSTASLPAPTPTLVSVPLSTPPVLNKSLESCDAGAASTSNPLLPAFSIPASPPPSRIPPLPDAESLALLRSTTPSRSTVNATLPRLRARGLVNTGSMCFANAVLQLLVHSPPFWDIFRELGDLKGLRGEGVSETSDGATPLVDATLRFFEEFVFKGEPPPAQQPPQQVAGGIPREDEDATKEHDAVDSFEPTYIYDSMKEKWQFKAFLDGQQQDAEEFFRLYLDALDEELLALPASTSGHKSATTAPRAEEREVSHSGLTDVGKRGFKAESVESPLMRIFGGKFSSTVRVPNKPDTVTVEDWRSLQLDVQHGSVHAIEDALARISHLRPVELSSSGSSEASQQVLTEALPPVLVLHIKRFLYDVAADGIVKINKPVQFAPELEIPLDIMAPVSGKSMGKSAEPVHYKLYGVLYQHGESAGSGHYTVDVLHPNGDSGGEEVWLHIDDEAVSAVRHEDVFEGQDNERVDTRCAYMLLYCRTAPAQI</sequence>
<protein>
    <recommendedName>
        <fullName evidence="2">ubiquitinyl hydrolase 1</fullName>
        <ecNumber evidence="2">3.4.19.12</ecNumber>
    </recommendedName>
</protein>
<evidence type="ECO:0000256" key="4">
    <source>
        <dbReference type="ARBA" id="ARBA00022786"/>
    </source>
</evidence>
<keyword evidence="3" id="KW-0645">Protease</keyword>
<keyword evidence="4" id="KW-0833">Ubl conjugation pathway</keyword>
<evidence type="ECO:0000256" key="6">
    <source>
        <dbReference type="ARBA" id="ARBA00022807"/>
    </source>
</evidence>
<dbReference type="InterPro" id="IPR028889">
    <property type="entry name" value="USP"/>
</dbReference>
<feature type="region of interest" description="Disordered" evidence="7">
    <location>
        <begin position="622"/>
        <end position="642"/>
    </location>
</feature>
<keyword evidence="11" id="KW-1185">Reference proteome</keyword>
<feature type="compositionally biased region" description="Polar residues" evidence="7">
    <location>
        <begin position="661"/>
        <end position="677"/>
    </location>
</feature>
<feature type="domain" description="USP" evidence="9">
    <location>
        <begin position="826"/>
        <end position="1216"/>
    </location>
</feature>
<evidence type="ECO:0000256" key="1">
    <source>
        <dbReference type="ARBA" id="ARBA00000707"/>
    </source>
</evidence>
<evidence type="ECO:0000256" key="3">
    <source>
        <dbReference type="ARBA" id="ARBA00022670"/>
    </source>
</evidence>
<dbReference type="GO" id="GO:0006508">
    <property type="term" value="P:proteolysis"/>
    <property type="evidence" value="ECO:0007669"/>
    <property type="project" value="UniProtKB-KW"/>
</dbReference>
<dbReference type="SUPFAM" id="SSF54001">
    <property type="entry name" value="Cysteine proteinases"/>
    <property type="match status" value="1"/>
</dbReference>
<proteinExistence type="predicted"/>
<feature type="region of interest" description="Disordered" evidence="7">
    <location>
        <begin position="893"/>
        <end position="920"/>
    </location>
</feature>
<evidence type="ECO:0000313" key="11">
    <source>
        <dbReference type="Proteomes" id="UP000759537"/>
    </source>
</evidence>
<dbReference type="Proteomes" id="UP000759537">
    <property type="component" value="Unassembled WGS sequence"/>
</dbReference>
<dbReference type="Pfam" id="PF20153">
    <property type="entry name" value="DUF6535"/>
    <property type="match status" value="1"/>
</dbReference>
<keyword evidence="6" id="KW-0788">Thiol protease</keyword>
<feature type="compositionally biased region" description="Low complexity" evidence="7">
    <location>
        <begin position="626"/>
        <end position="639"/>
    </location>
</feature>
<evidence type="ECO:0000259" key="9">
    <source>
        <dbReference type="PROSITE" id="PS50235"/>
    </source>
</evidence>
<feature type="compositionally biased region" description="Low complexity" evidence="7">
    <location>
        <begin position="19"/>
        <end position="32"/>
    </location>
</feature>
<dbReference type="InterPro" id="IPR045338">
    <property type="entry name" value="DUF6535"/>
</dbReference>
<evidence type="ECO:0000313" key="10">
    <source>
        <dbReference type="EMBL" id="KAF8475263.1"/>
    </source>
</evidence>
<dbReference type="CDD" id="cd02257">
    <property type="entry name" value="Peptidase_C19"/>
    <property type="match status" value="1"/>
</dbReference>
<dbReference type="EC" id="3.4.19.12" evidence="2"/>
<evidence type="ECO:0000256" key="2">
    <source>
        <dbReference type="ARBA" id="ARBA00012759"/>
    </source>
</evidence>
<dbReference type="InterPro" id="IPR050164">
    <property type="entry name" value="Peptidase_C19"/>
</dbReference>
<feature type="transmembrane region" description="Helical" evidence="8">
    <location>
        <begin position="70"/>
        <end position="89"/>
    </location>
</feature>
<dbReference type="InterPro" id="IPR038765">
    <property type="entry name" value="Papain-like_cys_pep_sf"/>
</dbReference>
<feature type="transmembrane region" description="Helical" evidence="8">
    <location>
        <begin position="133"/>
        <end position="155"/>
    </location>
</feature>
<organism evidence="10 11">
    <name type="scientific">Russula ochroleuca</name>
    <dbReference type="NCBI Taxonomy" id="152965"/>
    <lineage>
        <taxon>Eukaryota</taxon>
        <taxon>Fungi</taxon>
        <taxon>Dikarya</taxon>
        <taxon>Basidiomycota</taxon>
        <taxon>Agaricomycotina</taxon>
        <taxon>Agaricomycetes</taxon>
        <taxon>Russulales</taxon>
        <taxon>Russulaceae</taxon>
        <taxon>Russula</taxon>
    </lineage>
</organism>